<accession>A0A833W574</accession>
<organism evidence="1 2">
    <name type="scientific">Frieseomelitta varia</name>
    <dbReference type="NCBI Taxonomy" id="561572"/>
    <lineage>
        <taxon>Eukaryota</taxon>
        <taxon>Metazoa</taxon>
        <taxon>Ecdysozoa</taxon>
        <taxon>Arthropoda</taxon>
        <taxon>Hexapoda</taxon>
        <taxon>Insecta</taxon>
        <taxon>Pterygota</taxon>
        <taxon>Neoptera</taxon>
        <taxon>Endopterygota</taxon>
        <taxon>Hymenoptera</taxon>
        <taxon>Apocrita</taxon>
        <taxon>Aculeata</taxon>
        <taxon>Apoidea</taxon>
        <taxon>Anthophila</taxon>
        <taxon>Apidae</taxon>
        <taxon>Frieseomelitta</taxon>
    </lineage>
</organism>
<reference evidence="1" key="1">
    <citation type="submission" date="2019-11" db="EMBL/GenBank/DDBJ databases">
        <title>The nuclear and mitochondrial genomes of Frieseomelitta varia - a highly eusocial stingless bee (Meliponini) with a permanently sterile worker caste.</title>
        <authorList>
            <person name="Freitas F.C.P."/>
            <person name="Lourenco A.P."/>
            <person name="Nunes F.M.F."/>
            <person name="Paschoal A.R."/>
            <person name="Abreu F.C.P."/>
            <person name="Barbin F.O."/>
            <person name="Bataglia L."/>
            <person name="Cardoso-Junior C.A.M."/>
            <person name="Cervoni M.S."/>
            <person name="Silva S.R."/>
            <person name="Dalarmi F."/>
            <person name="Del Lama M.A."/>
            <person name="Depintor T.S."/>
            <person name="Ferreira K.M."/>
            <person name="Goria P.S."/>
            <person name="Jaskot M.C."/>
            <person name="Lago D.C."/>
            <person name="Luna-Lucena D."/>
            <person name="Moda L.M."/>
            <person name="Nascimento L."/>
            <person name="Pedrino M."/>
            <person name="Rabico F.O."/>
            <person name="Sanches F.C."/>
            <person name="Santos D.E."/>
            <person name="Santos C.G."/>
            <person name="Vieira J."/>
            <person name="Lopes T.F."/>
            <person name="Barchuk A.R."/>
            <person name="Hartfelder K."/>
            <person name="Simoes Z.L.P."/>
            <person name="Bitondi M.M.G."/>
            <person name="Pinheiro D.G."/>
        </authorList>
    </citation>
    <scope>NUCLEOTIDE SEQUENCE</scope>
    <source>
        <strain evidence="1">USP_RPSP 00005682</strain>
        <tissue evidence="1">Whole individual</tissue>
    </source>
</reference>
<evidence type="ECO:0000313" key="1">
    <source>
        <dbReference type="EMBL" id="KAF3424242.1"/>
    </source>
</evidence>
<dbReference type="EMBL" id="WNWW01000485">
    <property type="protein sequence ID" value="KAF3424242.1"/>
    <property type="molecule type" value="Genomic_DNA"/>
</dbReference>
<gene>
    <name evidence="1" type="ORF">E2986_12285</name>
</gene>
<evidence type="ECO:0000313" key="2">
    <source>
        <dbReference type="Proteomes" id="UP000655588"/>
    </source>
</evidence>
<proteinExistence type="predicted"/>
<comment type="caution">
    <text evidence="1">The sequence shown here is derived from an EMBL/GenBank/DDBJ whole genome shotgun (WGS) entry which is preliminary data.</text>
</comment>
<dbReference type="Proteomes" id="UP000655588">
    <property type="component" value="Unassembled WGS sequence"/>
</dbReference>
<name>A0A833W574_9HYME</name>
<protein>
    <submittedName>
        <fullName evidence="1">Uncharacterized protein</fullName>
    </submittedName>
</protein>
<dbReference type="AlphaFoldDB" id="A0A833W574"/>
<keyword evidence="2" id="KW-1185">Reference proteome</keyword>
<sequence>MYNQSIPGVDVPFDKFTGNPSSYFFSGLYNDNPAIDVSRSFAEFFVKTRRDTERHHFIIARLRSSRETSSKYLDLSDIRKLERNVPLALVKWSQYYSMVLRSVVHVR</sequence>